<evidence type="ECO:0000313" key="2">
    <source>
        <dbReference type="EMBL" id="RXW17577.1"/>
    </source>
</evidence>
<dbReference type="OrthoDB" id="2270193at2759"/>
<sequence>MGKVMFGIPSDLAQIESDEGRYQSWVKEIQDDIRGRSENFKRLKSEYDQLASRTEAEANRVVVLIDGDGYIFSYIRVNAGHAGGVAAADELCNLLTTEFGIREAEQHVYICLNKRKLADTMSANWNVEQNTMRERFDSFVRGFNGRYKNFNIIDAGGHKQAADMKLLGEIDPFSSPSLPVVSV</sequence>
<gene>
    <name evidence="2" type="ORF">EST38_g8275</name>
</gene>
<comment type="caution">
    <text evidence="2">The sequence shown here is derived from an EMBL/GenBank/DDBJ whole genome shotgun (WGS) entry which is preliminary data.</text>
</comment>
<name>A0A4Q2DCX9_9AGAR</name>
<evidence type="ECO:0000313" key="3">
    <source>
        <dbReference type="Proteomes" id="UP000290288"/>
    </source>
</evidence>
<keyword evidence="3" id="KW-1185">Reference proteome</keyword>
<dbReference type="AlphaFoldDB" id="A0A4Q2DCX9"/>
<evidence type="ECO:0000259" key="1">
    <source>
        <dbReference type="Pfam" id="PF25540"/>
    </source>
</evidence>
<dbReference type="STRING" id="2316362.A0A4Q2DCX9"/>
<organism evidence="2 3">
    <name type="scientific">Candolleomyces aberdarensis</name>
    <dbReference type="NCBI Taxonomy" id="2316362"/>
    <lineage>
        <taxon>Eukaryota</taxon>
        <taxon>Fungi</taxon>
        <taxon>Dikarya</taxon>
        <taxon>Basidiomycota</taxon>
        <taxon>Agaricomycotina</taxon>
        <taxon>Agaricomycetes</taxon>
        <taxon>Agaricomycetidae</taxon>
        <taxon>Agaricales</taxon>
        <taxon>Agaricineae</taxon>
        <taxon>Psathyrellaceae</taxon>
        <taxon>Candolleomyces</taxon>
    </lineage>
</organism>
<accession>A0A4Q2DCX9</accession>
<protein>
    <recommendedName>
        <fullName evidence="1">DUF7923 domain-containing protein</fullName>
    </recommendedName>
</protein>
<proteinExistence type="predicted"/>
<dbReference type="PANTHER" id="PTHR37543:SF1">
    <property type="entry name" value="CCCH ZINC FINGER DNA BINDING PROTEIN (AFU_ORTHOLOGUE AFUA_5G12760)"/>
    <property type="match status" value="1"/>
</dbReference>
<dbReference type="EMBL" id="SDEE01000330">
    <property type="protein sequence ID" value="RXW17577.1"/>
    <property type="molecule type" value="Genomic_DNA"/>
</dbReference>
<dbReference type="Proteomes" id="UP000290288">
    <property type="component" value="Unassembled WGS sequence"/>
</dbReference>
<feature type="domain" description="DUF7923" evidence="1">
    <location>
        <begin position="58"/>
        <end position="166"/>
    </location>
</feature>
<reference evidence="2 3" key="1">
    <citation type="submission" date="2019-01" db="EMBL/GenBank/DDBJ databases">
        <title>Draft genome sequence of Psathyrella aberdarensis IHI B618.</title>
        <authorList>
            <person name="Buettner E."/>
            <person name="Kellner H."/>
        </authorList>
    </citation>
    <scope>NUCLEOTIDE SEQUENCE [LARGE SCALE GENOMIC DNA]</scope>
    <source>
        <strain evidence="2 3">IHI B618</strain>
    </source>
</reference>
<dbReference type="Pfam" id="PF25540">
    <property type="entry name" value="DUF7923"/>
    <property type="match status" value="1"/>
</dbReference>
<dbReference type="PANTHER" id="PTHR37543">
    <property type="entry name" value="CCCH ZINC FINGER DNA BINDING PROTEIN (AFU_ORTHOLOGUE AFUA_5G12760)"/>
    <property type="match status" value="1"/>
</dbReference>
<dbReference type="InterPro" id="IPR057683">
    <property type="entry name" value="DUF7923"/>
</dbReference>